<protein>
    <submittedName>
        <fullName evidence="3">Fis family transcriptional regulator</fullName>
    </submittedName>
</protein>
<dbReference type="AlphaFoldDB" id="A0A6N4USJ7"/>
<proteinExistence type="predicted"/>
<dbReference type="EMBL" id="AP022565">
    <property type="protein sequence ID" value="BBX28026.1"/>
    <property type="molecule type" value="Genomic_DNA"/>
</dbReference>
<dbReference type="InterPro" id="IPR042070">
    <property type="entry name" value="PucR_C-HTH_sf"/>
</dbReference>
<dbReference type="InterPro" id="IPR025736">
    <property type="entry name" value="PucR_C-HTH_dom"/>
</dbReference>
<keyword evidence="4" id="KW-1185">Reference proteome</keyword>
<evidence type="ECO:0000259" key="2">
    <source>
        <dbReference type="Pfam" id="PF13556"/>
    </source>
</evidence>
<dbReference type="Pfam" id="PF13556">
    <property type="entry name" value="HTH_30"/>
    <property type="match status" value="1"/>
</dbReference>
<organism evidence="3 4">
    <name type="scientific">Mycolicibacterium alvei</name>
    <dbReference type="NCBI Taxonomy" id="67081"/>
    <lineage>
        <taxon>Bacteria</taxon>
        <taxon>Bacillati</taxon>
        <taxon>Actinomycetota</taxon>
        <taxon>Actinomycetes</taxon>
        <taxon>Mycobacteriales</taxon>
        <taxon>Mycobacteriaceae</taxon>
        <taxon>Mycolicibacterium</taxon>
    </lineage>
</organism>
<dbReference type="Pfam" id="PF07905">
    <property type="entry name" value="PucR"/>
    <property type="match status" value="1"/>
</dbReference>
<evidence type="ECO:0000259" key="1">
    <source>
        <dbReference type="Pfam" id="PF07905"/>
    </source>
</evidence>
<name>A0A6N4USJ7_9MYCO</name>
<dbReference type="KEGG" id="malv:MALV_31510"/>
<gene>
    <name evidence="3" type="ORF">MALV_31510</name>
</gene>
<accession>A0A6N4USJ7</accession>
<dbReference type="InterPro" id="IPR012914">
    <property type="entry name" value="PucR_dom"/>
</dbReference>
<evidence type="ECO:0000313" key="4">
    <source>
        <dbReference type="Proteomes" id="UP000466906"/>
    </source>
</evidence>
<sequence length="498" mass="52884">MCNTDSVVLVGDLLDERVLGLRAIQICRPDAPVRWVATSELADPGPFLEGSEILLTTGLETGDWDDQWDGYVRRLGDAGVAAVGFAVGLTHAETPAELAVACRRHQVNLFEVPRPTTFVAISRYVAHLLEEQESTATRESLKTQRKLISAAAKADPAVAVITALATALDGAACLMNPDGRVVTGPVGTRRSEFPFDDVADDVKKLGAHGLRSAAAQSNPTTSVSVHPIGLSGRASAYLAALMPARASENQRQAVTTAVALLGLIDEQDRSRAATRRHLHSRALELLAESDLRTAQLVLEVDQATIELPKHIRFLRGVGDESAIENAVAALERRGILAGVYAGELCAVTEPSRAAATGSRLAEGGLLVGVGNSVVPGDGQTGYQTAGLALGQATDGSGAVVWDRVIDNGPLGLIDPEKATAFAESWLRGLDSEQLETLRCFLRHHGSRLKVAEELGLHRNTVRNRLAAIEAALPGKLDDPQTRVSAWIALQSVPENLRP</sequence>
<dbReference type="Gene3D" id="1.10.10.2840">
    <property type="entry name" value="PucR C-terminal helix-turn-helix domain"/>
    <property type="match status" value="1"/>
</dbReference>
<reference evidence="3 4" key="1">
    <citation type="journal article" date="2019" name="Emerg. Microbes Infect.">
        <title>Comprehensive subspecies identification of 175 nontuberculous mycobacteria species based on 7547 genomic profiles.</title>
        <authorList>
            <person name="Matsumoto Y."/>
            <person name="Kinjo T."/>
            <person name="Motooka D."/>
            <person name="Nabeya D."/>
            <person name="Jung N."/>
            <person name="Uechi K."/>
            <person name="Horii T."/>
            <person name="Iida T."/>
            <person name="Fujita J."/>
            <person name="Nakamura S."/>
        </authorList>
    </citation>
    <scope>NUCLEOTIDE SEQUENCE [LARGE SCALE GENOMIC DNA]</scope>
    <source>
        <strain evidence="3 4">JCM 12272</strain>
    </source>
</reference>
<dbReference type="Proteomes" id="UP000466906">
    <property type="component" value="Chromosome"/>
</dbReference>
<dbReference type="PANTHER" id="PTHR33744">
    <property type="entry name" value="CARBOHYDRATE DIACID REGULATOR"/>
    <property type="match status" value="1"/>
</dbReference>
<feature type="domain" description="Purine catabolism PurC-like" evidence="1">
    <location>
        <begin position="30"/>
        <end position="128"/>
    </location>
</feature>
<feature type="domain" description="PucR C-terminal helix-turn-helix" evidence="2">
    <location>
        <begin position="434"/>
        <end position="490"/>
    </location>
</feature>
<evidence type="ECO:0000313" key="3">
    <source>
        <dbReference type="EMBL" id="BBX28026.1"/>
    </source>
</evidence>
<dbReference type="PANTHER" id="PTHR33744:SF1">
    <property type="entry name" value="DNA-BINDING TRANSCRIPTIONAL ACTIVATOR ADER"/>
    <property type="match status" value="1"/>
</dbReference>
<dbReference type="InterPro" id="IPR051448">
    <property type="entry name" value="CdaR-like_regulators"/>
</dbReference>